<dbReference type="EC" id="3.1.13.4" evidence="5"/>
<comment type="caution">
    <text evidence="16">The sequence shown here is derived from an EMBL/GenBank/DDBJ whole genome shotgun (WGS) entry which is preliminary data.</text>
</comment>
<evidence type="ECO:0000256" key="10">
    <source>
        <dbReference type="ARBA" id="ARBA00022839"/>
    </source>
</evidence>
<evidence type="ECO:0000256" key="5">
    <source>
        <dbReference type="ARBA" id="ARBA00012161"/>
    </source>
</evidence>
<keyword evidence="14" id="KW-0539">Nucleus</keyword>
<evidence type="ECO:0000256" key="12">
    <source>
        <dbReference type="ARBA" id="ARBA00023015"/>
    </source>
</evidence>
<evidence type="ECO:0000256" key="6">
    <source>
        <dbReference type="ARBA" id="ARBA00022490"/>
    </source>
</evidence>
<keyword evidence="9" id="KW-0378">Hydrolase</keyword>
<dbReference type="GO" id="GO:0030014">
    <property type="term" value="C:CCR4-NOT complex"/>
    <property type="evidence" value="ECO:0007669"/>
    <property type="project" value="InterPro"/>
</dbReference>
<reference evidence="16" key="1">
    <citation type="journal article" date="2023" name="Mol. Phylogenet. Evol.">
        <title>Genome-scale phylogeny and comparative genomics of the fungal order Sordariales.</title>
        <authorList>
            <person name="Hensen N."/>
            <person name="Bonometti L."/>
            <person name="Westerberg I."/>
            <person name="Brannstrom I.O."/>
            <person name="Guillou S."/>
            <person name="Cros-Aarteil S."/>
            <person name="Calhoun S."/>
            <person name="Haridas S."/>
            <person name="Kuo A."/>
            <person name="Mondo S."/>
            <person name="Pangilinan J."/>
            <person name="Riley R."/>
            <person name="LaButti K."/>
            <person name="Andreopoulos B."/>
            <person name="Lipzen A."/>
            <person name="Chen C."/>
            <person name="Yan M."/>
            <person name="Daum C."/>
            <person name="Ng V."/>
            <person name="Clum A."/>
            <person name="Steindorff A."/>
            <person name="Ohm R.A."/>
            <person name="Martin F."/>
            <person name="Silar P."/>
            <person name="Natvig D.O."/>
            <person name="Lalanne C."/>
            <person name="Gautier V."/>
            <person name="Ament-Velasquez S.L."/>
            <person name="Kruys A."/>
            <person name="Hutchinson M.I."/>
            <person name="Powell A.J."/>
            <person name="Barry K."/>
            <person name="Miller A.N."/>
            <person name="Grigoriev I.V."/>
            <person name="Debuchy R."/>
            <person name="Gladieux P."/>
            <person name="Hiltunen Thoren M."/>
            <person name="Johannesson H."/>
        </authorList>
    </citation>
    <scope>NUCLEOTIDE SEQUENCE</scope>
    <source>
        <strain evidence="16">PSN293</strain>
    </source>
</reference>
<dbReference type="SUPFAM" id="SSF81995">
    <property type="entry name" value="beta-sandwich domain of Sec23/24"/>
    <property type="match status" value="1"/>
</dbReference>
<feature type="region of interest" description="Disordered" evidence="15">
    <location>
        <begin position="479"/>
        <end position="558"/>
    </location>
</feature>
<evidence type="ECO:0000256" key="15">
    <source>
        <dbReference type="SAM" id="MobiDB-lite"/>
    </source>
</evidence>
<evidence type="ECO:0000313" key="16">
    <source>
        <dbReference type="EMBL" id="KAK4218009.1"/>
    </source>
</evidence>
<dbReference type="InterPro" id="IPR036397">
    <property type="entry name" value="RNaseH_sf"/>
</dbReference>
<dbReference type="InterPro" id="IPR006941">
    <property type="entry name" value="RNase_CAF1"/>
</dbReference>
<feature type="region of interest" description="Disordered" evidence="15">
    <location>
        <begin position="87"/>
        <end position="147"/>
    </location>
</feature>
<evidence type="ECO:0000256" key="11">
    <source>
        <dbReference type="ARBA" id="ARBA00022884"/>
    </source>
</evidence>
<dbReference type="Pfam" id="PF04857">
    <property type="entry name" value="CAF1"/>
    <property type="match status" value="2"/>
</dbReference>
<dbReference type="AlphaFoldDB" id="A0AAN6YF78"/>
<dbReference type="GO" id="GO:0003723">
    <property type="term" value="F:RNA binding"/>
    <property type="evidence" value="ECO:0007669"/>
    <property type="project" value="UniProtKB-KW"/>
</dbReference>
<keyword evidence="7" id="KW-0540">Nuclease</keyword>
<accession>A0AAN6YF78</accession>
<keyword evidence="6" id="KW-0963">Cytoplasm</keyword>
<proteinExistence type="inferred from homology"/>
<gene>
    <name evidence="16" type="ORF">QBC37DRAFT_307186</name>
</gene>
<feature type="region of interest" description="Disordered" evidence="15">
    <location>
        <begin position="1"/>
        <end position="57"/>
    </location>
</feature>
<dbReference type="GO" id="GO:0004535">
    <property type="term" value="F:poly(A)-specific ribonuclease activity"/>
    <property type="evidence" value="ECO:0007669"/>
    <property type="project" value="UniProtKB-EC"/>
</dbReference>
<feature type="compositionally biased region" description="Polar residues" evidence="15">
    <location>
        <begin position="244"/>
        <end position="255"/>
    </location>
</feature>
<keyword evidence="10" id="KW-0269">Exonuclease</keyword>
<comment type="catalytic activity">
    <reaction evidence="1">
        <text>Exonucleolytic cleavage of poly(A) to 5'-AMP.</text>
        <dbReference type="EC" id="3.1.13.4"/>
    </reaction>
</comment>
<evidence type="ECO:0000256" key="4">
    <source>
        <dbReference type="ARBA" id="ARBA00008372"/>
    </source>
</evidence>
<keyword evidence="11" id="KW-0694">RNA-binding</keyword>
<dbReference type="Gene3D" id="3.30.420.10">
    <property type="entry name" value="Ribonuclease H-like superfamily/Ribonuclease H"/>
    <property type="match status" value="1"/>
</dbReference>
<evidence type="ECO:0000256" key="1">
    <source>
        <dbReference type="ARBA" id="ARBA00001663"/>
    </source>
</evidence>
<keyword evidence="8" id="KW-0479">Metal-binding</keyword>
<feature type="compositionally biased region" description="Polar residues" evidence="15">
    <location>
        <begin position="43"/>
        <end position="52"/>
    </location>
</feature>
<feature type="compositionally biased region" description="Gly residues" evidence="15">
    <location>
        <begin position="543"/>
        <end position="558"/>
    </location>
</feature>
<evidence type="ECO:0000256" key="13">
    <source>
        <dbReference type="ARBA" id="ARBA00023163"/>
    </source>
</evidence>
<evidence type="ECO:0000313" key="17">
    <source>
        <dbReference type="Proteomes" id="UP001301769"/>
    </source>
</evidence>
<dbReference type="GO" id="GO:0005634">
    <property type="term" value="C:nucleus"/>
    <property type="evidence" value="ECO:0007669"/>
    <property type="project" value="UniProtKB-SubCell"/>
</dbReference>
<dbReference type="InterPro" id="IPR039637">
    <property type="entry name" value="CNOT7/CNOT8/Pop2"/>
</dbReference>
<evidence type="ECO:0000256" key="7">
    <source>
        <dbReference type="ARBA" id="ARBA00022722"/>
    </source>
</evidence>
<keyword evidence="13" id="KW-0804">Transcription</keyword>
<feature type="compositionally biased region" description="Low complexity" evidence="15">
    <location>
        <begin position="16"/>
        <end position="38"/>
    </location>
</feature>
<evidence type="ECO:0000256" key="8">
    <source>
        <dbReference type="ARBA" id="ARBA00022723"/>
    </source>
</evidence>
<feature type="compositionally biased region" description="Polar residues" evidence="15">
    <location>
        <begin position="506"/>
        <end position="528"/>
    </location>
</feature>
<dbReference type="GO" id="GO:0005737">
    <property type="term" value="C:cytoplasm"/>
    <property type="evidence" value="ECO:0007669"/>
    <property type="project" value="UniProtKB-SubCell"/>
</dbReference>
<feature type="compositionally biased region" description="Low complexity" evidence="15">
    <location>
        <begin position="91"/>
        <end position="147"/>
    </location>
</feature>
<sequence>MPPPMNRFPPGQNPSGYHQQFPGHGQHPTQPHQPQLPGYPSNIHPNSQPNAFSNPNLPSLLSNLGAGFNLGGDSGLASHAARMSFQQAGNHQLSQQQAVQQMQQQVGQQQHQSQQHPQHQPQQHQQHPQHVAAAHHAQQVQHSQQSQVPNLIAEHPTRGQTKGRIREVWAHNLEEEMAVLGDLIDNFPYVSMDTEFPGVVARPMGGFHGKSDYHYQCLRTNVDMLKLIQIGVTLFNENGELPANKSTSADSTNNNHGGGRRGGKNSSPLPHAWQFNLKFSLKDDMYNQTSIDSLVQAGIDFTALERDGIDPFKFAALLIPSGLVCFEDVRWISFHGGYDFGYLTKMLHCTQLPNDEYDFDRLMKLYFPSIYDVKHLLKYAVKLHNTGALQTNDPSVAEILTKFEQKSGLEHIAEALKLKRVGVAHQAGSDSLITGRVFFELRKRIFNDKIADEHLGKVWGLGIPDYSVAGSGAGITASAGNNANTSSGTGGAAGTGTENAPPVQNGAGNSAHQQQQNGGTPSTPNTNPAGLVSTPAAGAHNTNGGGGGGNASNLGGMGPMTPGGGGGVFGAFAFGGGNR</sequence>
<keyword evidence="17" id="KW-1185">Reference proteome</keyword>
<name>A0AAN6YF78_9PEZI</name>
<evidence type="ECO:0000256" key="14">
    <source>
        <dbReference type="ARBA" id="ARBA00023242"/>
    </source>
</evidence>
<dbReference type="InterPro" id="IPR012337">
    <property type="entry name" value="RNaseH-like_sf"/>
</dbReference>
<evidence type="ECO:0000256" key="9">
    <source>
        <dbReference type="ARBA" id="ARBA00022801"/>
    </source>
</evidence>
<protein>
    <recommendedName>
        <fullName evidence="5">poly(A)-specific ribonuclease</fullName>
        <ecNumber evidence="5">3.1.13.4</ecNumber>
    </recommendedName>
</protein>
<comment type="similarity">
    <text evidence="4">Belongs to the CAF1 family.</text>
</comment>
<comment type="subcellular location">
    <subcellularLocation>
        <location evidence="3">Cytoplasm</location>
    </subcellularLocation>
    <subcellularLocation>
        <location evidence="2">Nucleus</location>
    </subcellularLocation>
</comment>
<reference evidence="16" key="2">
    <citation type="submission" date="2023-05" db="EMBL/GenBank/DDBJ databases">
        <authorList>
            <consortium name="Lawrence Berkeley National Laboratory"/>
            <person name="Steindorff A."/>
            <person name="Hensen N."/>
            <person name="Bonometti L."/>
            <person name="Westerberg I."/>
            <person name="Brannstrom I.O."/>
            <person name="Guillou S."/>
            <person name="Cros-Aarteil S."/>
            <person name="Calhoun S."/>
            <person name="Haridas S."/>
            <person name="Kuo A."/>
            <person name="Mondo S."/>
            <person name="Pangilinan J."/>
            <person name="Riley R."/>
            <person name="Labutti K."/>
            <person name="Andreopoulos B."/>
            <person name="Lipzen A."/>
            <person name="Chen C."/>
            <person name="Yanf M."/>
            <person name="Daum C."/>
            <person name="Ng V."/>
            <person name="Clum A."/>
            <person name="Ohm R."/>
            <person name="Martin F."/>
            <person name="Silar P."/>
            <person name="Natvig D."/>
            <person name="Lalanne C."/>
            <person name="Gautier V."/>
            <person name="Ament-Velasquez S.L."/>
            <person name="Kruys A."/>
            <person name="Hutchinson M.I."/>
            <person name="Powell A.J."/>
            <person name="Barry K."/>
            <person name="Miller A.N."/>
            <person name="Grigoriev I.V."/>
            <person name="Debuchy R."/>
            <person name="Gladieux P."/>
            <person name="Thoren M.H."/>
            <person name="Johannesson H."/>
        </authorList>
    </citation>
    <scope>NUCLEOTIDE SEQUENCE</scope>
    <source>
        <strain evidence="16">PSN293</strain>
    </source>
</reference>
<feature type="region of interest" description="Disordered" evidence="15">
    <location>
        <begin position="241"/>
        <end position="269"/>
    </location>
</feature>
<evidence type="ECO:0000256" key="3">
    <source>
        <dbReference type="ARBA" id="ARBA00004496"/>
    </source>
</evidence>
<dbReference type="PANTHER" id="PTHR10797">
    <property type="entry name" value="CCR4-NOT TRANSCRIPTION COMPLEX SUBUNIT"/>
    <property type="match status" value="1"/>
</dbReference>
<dbReference type="Proteomes" id="UP001301769">
    <property type="component" value="Unassembled WGS sequence"/>
</dbReference>
<dbReference type="SUPFAM" id="SSF53098">
    <property type="entry name" value="Ribonuclease H-like"/>
    <property type="match status" value="1"/>
</dbReference>
<keyword evidence="12" id="KW-0805">Transcription regulation</keyword>
<organism evidence="16 17">
    <name type="scientific">Rhypophila decipiens</name>
    <dbReference type="NCBI Taxonomy" id="261697"/>
    <lineage>
        <taxon>Eukaryota</taxon>
        <taxon>Fungi</taxon>
        <taxon>Dikarya</taxon>
        <taxon>Ascomycota</taxon>
        <taxon>Pezizomycotina</taxon>
        <taxon>Sordariomycetes</taxon>
        <taxon>Sordariomycetidae</taxon>
        <taxon>Sordariales</taxon>
        <taxon>Naviculisporaceae</taxon>
        <taxon>Rhypophila</taxon>
    </lineage>
</organism>
<evidence type="ECO:0000256" key="2">
    <source>
        <dbReference type="ARBA" id="ARBA00004123"/>
    </source>
</evidence>
<dbReference type="GO" id="GO:0046872">
    <property type="term" value="F:metal ion binding"/>
    <property type="evidence" value="ECO:0007669"/>
    <property type="project" value="UniProtKB-KW"/>
</dbReference>
<dbReference type="EMBL" id="MU858056">
    <property type="protein sequence ID" value="KAK4218009.1"/>
    <property type="molecule type" value="Genomic_DNA"/>
</dbReference>